<dbReference type="Gene3D" id="2.40.50.100">
    <property type="match status" value="1"/>
</dbReference>
<comment type="function">
    <text evidence="12">The pyruvate dehydrogenase complex catalyzes the overall conversion of pyruvate to acetyl-CoA and CO(2).</text>
</comment>
<evidence type="ECO:0000256" key="12">
    <source>
        <dbReference type="RuleBase" id="RU361137"/>
    </source>
</evidence>
<dbReference type="GO" id="GO:0000408">
    <property type="term" value="C:EKC/KEOPS complex"/>
    <property type="evidence" value="ECO:0007669"/>
    <property type="project" value="InterPro"/>
</dbReference>
<evidence type="ECO:0000256" key="9">
    <source>
        <dbReference type="ARBA" id="ARBA00023315"/>
    </source>
</evidence>
<feature type="compositionally biased region" description="Basic and acidic residues" evidence="14">
    <location>
        <begin position="84"/>
        <end position="95"/>
    </location>
</feature>
<feature type="binding site" evidence="11">
    <location>
        <position position="1091"/>
    </location>
    <ligand>
        <name>a divalent metal cation</name>
        <dbReference type="ChEBI" id="CHEBI:60240"/>
    </ligand>
</feature>
<keyword evidence="9 11" id="KW-0012">Acyltransferase</keyword>
<dbReference type="CDD" id="cd24132">
    <property type="entry name" value="ASKHA_NBD_OSGEP_like_euk"/>
    <property type="match status" value="1"/>
</dbReference>
<dbReference type="OrthoDB" id="10254073at2759"/>
<dbReference type="InterPro" id="IPR004167">
    <property type="entry name" value="PSBD"/>
</dbReference>
<keyword evidence="13" id="KW-0175">Coiled coil</keyword>
<evidence type="ECO:0000256" key="4">
    <source>
        <dbReference type="ARBA" id="ARBA00022694"/>
    </source>
</evidence>
<evidence type="ECO:0000256" key="5">
    <source>
        <dbReference type="ARBA" id="ARBA00022723"/>
    </source>
</evidence>
<evidence type="ECO:0000256" key="1">
    <source>
        <dbReference type="ARBA" id="ARBA00007317"/>
    </source>
</evidence>
<organism evidence="17 18">
    <name type="scientific">Leucocoprinus leucothites</name>
    <dbReference type="NCBI Taxonomy" id="201217"/>
    <lineage>
        <taxon>Eukaryota</taxon>
        <taxon>Fungi</taxon>
        <taxon>Dikarya</taxon>
        <taxon>Basidiomycota</taxon>
        <taxon>Agaricomycotina</taxon>
        <taxon>Agaricomycetes</taxon>
        <taxon>Agaricomycetidae</taxon>
        <taxon>Agaricales</taxon>
        <taxon>Agaricineae</taxon>
        <taxon>Agaricaceae</taxon>
        <taxon>Leucocoprinus</taxon>
    </lineage>
</organism>
<feature type="binding site" evidence="11">
    <location>
        <begin position="1112"/>
        <end position="1116"/>
    </location>
    <ligand>
        <name>substrate</name>
    </ligand>
</feature>
<keyword evidence="7" id="KW-0809">Transit peptide</keyword>
<dbReference type="InterPro" id="IPR023213">
    <property type="entry name" value="CAT-like_dom_sf"/>
</dbReference>
<dbReference type="CDD" id="cd06849">
    <property type="entry name" value="lipoyl_domain"/>
    <property type="match status" value="1"/>
</dbReference>
<sequence length="1328" mass="145626">MSGIASWKKKEGETFASGDVLLEIETDKATIDVEAQDDGILAKIIVPDGSKGVQVGSAIAIVGEEGDDLSGAAALAEQASKQVAPKEEKAPEPPKQETSTPPPAPESKPAPETKAELPTGDRIFASPIAKKIALERGIPLGQVKGTGPNGRIIREDVENFKSTATAPQSPAAAESTADYVDVPVSNMRRTIGARLTQSKQELPHYYLTIDINMDKVLKLREVFNKTLTEKDKSSKLSVNDFIVKAASCALSDVPEANSAWLGEIIRQYKKADICVAVATPTGLITPIVKDVGSKGLATISAETKALAKKARDGKLSPSEYQGGTFTISNLGMYDISHFTAIINPPQSCILAIGSTQATFVPAPEEERGFKTVQIMKATLSSDHRVVDGAYPEVGCALALVHAALDYDGPGMDDEFFASVLKKWADSSQEVVNLKKRLTEVEQERNEYQHEVGQLKVRVQNKRQVKFQSTAPSNCGDVEILDLDEVGDKLEKARLEYQRRLKELDDARNREEILKREFEELKTEQIQLRSEVQTERTRNAQVSSELANLQFEKESMMNLIADLRTRLLQTEQANPELGTKHELQTLAQSLQAENATLREDLAGTRESLQKAKDSNKGLRATIGQLSRIARNVAGASDQASSIHHDSPSARTSVEGPLVPSSPEDKKLVVKQGVEPKVETDLSFNDETIVAEPNEPLTPISSHRQEALASLPVVIPDADINDGENKFTRGFTSAAIGGSIQSLIVRLFSVDGRKEALLMDGTDGTDLARGRNIEEYLCPRLDHNPWCPSTPGQHGYMFVGLGREKDTYTTSKLRNLFIGLPKSGSKDERYFRYLGIYSVKQNYVRGTKEKNKDPRTKQAILAAYNSGELSVPCVKLECVDFDEELYSGLLAFRDRRDSLKRIRTSKRNRDDDNESNAHSQRTKRSSSKRAVQHYDSFSGPFGPLSFLFMAVFALNYTLSCLVTPAVLYIHDPSICYELHPYIALGLEGSANKLGAGVIKHAKDGTASVLSNVRHTYITPPGEGFQPRDTALHHREWALKVINDSLAKANVSIHDIDCICFTKGPGMGAPLQSVALVARTLSLLYNKPLVGVNHCVGHIEMGREITGASNPVVLYVSGGNTQVIAYSRQCYRIFGETLDIAVGNCLDRFARVINLRNDPSPGYNIEQEAKRGKRLVSLPYATKGMDISLSGILTSVEAYTLDKKFRPDGQPRDENDMDIITPADLCFSLQETVFAMLVEITERAMAHIGSREVLIVGGVGCNERLQEMMGIMAQERGGGIFATDERFCIDNGIMIAQAGLLAYRMGQTTPLAKTSCTQRFRTDQVHVAWRA</sequence>
<feature type="binding site" evidence="11">
    <location>
        <position position="1095"/>
    </location>
    <ligand>
        <name>a divalent metal cation</name>
        <dbReference type="ChEBI" id="CHEBI:60240"/>
    </ligand>
</feature>
<dbReference type="InterPro" id="IPR003016">
    <property type="entry name" value="2-oxoA_DH_lipoyl-BS"/>
</dbReference>
<keyword evidence="6 12" id="KW-0450">Lipoyl</keyword>
<dbReference type="InterPro" id="IPR045257">
    <property type="entry name" value="E2/Pdx1"/>
</dbReference>
<evidence type="ECO:0000259" key="15">
    <source>
        <dbReference type="PROSITE" id="PS50968"/>
    </source>
</evidence>
<dbReference type="Pfam" id="PF00198">
    <property type="entry name" value="2-oxoacid_dh"/>
    <property type="match status" value="1"/>
</dbReference>
<feature type="binding site" evidence="11">
    <location>
        <position position="1163"/>
    </location>
    <ligand>
        <name>substrate</name>
    </ligand>
</feature>
<dbReference type="NCBIfam" id="TIGR01349">
    <property type="entry name" value="PDHac_trf_mito"/>
    <property type="match status" value="1"/>
</dbReference>
<dbReference type="FunFam" id="3.30.420.40:FF:000141">
    <property type="entry name" value="Probable tRNA N6-adenosine threonylcarbamoyltransferase"/>
    <property type="match status" value="1"/>
</dbReference>
<keyword evidence="8 11" id="KW-0539">Nucleus</keyword>
<dbReference type="GO" id="GO:0006086">
    <property type="term" value="P:pyruvate decarboxylation to acetyl-CoA"/>
    <property type="evidence" value="ECO:0007669"/>
    <property type="project" value="InterPro"/>
</dbReference>
<feature type="region of interest" description="Disordered" evidence="14">
    <location>
        <begin position="633"/>
        <end position="662"/>
    </location>
</feature>
<feature type="region of interest" description="Disordered" evidence="14">
    <location>
        <begin position="72"/>
        <end position="121"/>
    </location>
</feature>
<dbReference type="InterPro" id="IPR034680">
    <property type="entry name" value="Kae1_archaea_euk"/>
</dbReference>
<dbReference type="PANTHER" id="PTHR23151">
    <property type="entry name" value="DIHYDROLIPOAMIDE ACETYL/SUCCINYL-TRANSFERASE-RELATED"/>
    <property type="match status" value="1"/>
</dbReference>
<dbReference type="GO" id="GO:0046872">
    <property type="term" value="F:metal ion binding"/>
    <property type="evidence" value="ECO:0007669"/>
    <property type="project" value="UniProtKB-KW"/>
</dbReference>
<feature type="domain" description="Peripheral subunit-binding (PSBD)" evidence="16">
    <location>
        <begin position="124"/>
        <end position="161"/>
    </location>
</feature>
<dbReference type="EMBL" id="JAACJO010000007">
    <property type="protein sequence ID" value="KAF5356071.1"/>
    <property type="molecule type" value="Genomic_DNA"/>
</dbReference>
<dbReference type="SUPFAM" id="SSF53067">
    <property type="entry name" value="Actin-like ATPase domain"/>
    <property type="match status" value="1"/>
</dbReference>
<evidence type="ECO:0000256" key="8">
    <source>
        <dbReference type="ARBA" id="ARBA00023242"/>
    </source>
</evidence>
<comment type="similarity">
    <text evidence="11">Belongs to the KAE1 / TsaD family.</text>
</comment>
<name>A0A8H5DB46_9AGAR</name>
<dbReference type="HAMAP" id="MF_01446">
    <property type="entry name" value="Kae1"/>
    <property type="match status" value="1"/>
</dbReference>
<dbReference type="SUPFAM" id="SSF51230">
    <property type="entry name" value="Single hybrid motif"/>
    <property type="match status" value="1"/>
</dbReference>
<comment type="cofactor">
    <cofactor evidence="12">
        <name>(R)-lipoate</name>
        <dbReference type="ChEBI" id="CHEBI:83088"/>
    </cofactor>
    <text evidence="12">Binds 1 lipoyl cofactor covalently.</text>
</comment>
<evidence type="ECO:0000256" key="10">
    <source>
        <dbReference type="ARBA" id="ARBA00048117"/>
    </source>
</evidence>
<keyword evidence="5 11" id="KW-0479">Metal-binding</keyword>
<dbReference type="PANTHER" id="PTHR23151:SF90">
    <property type="entry name" value="DIHYDROLIPOYLLYSINE-RESIDUE ACETYLTRANSFERASE COMPONENT OF PYRUVATE DEHYDROGENASE COMPLEX, MITOCHONDRIAL-RELATED"/>
    <property type="match status" value="1"/>
</dbReference>
<dbReference type="Gene3D" id="3.30.559.10">
    <property type="entry name" value="Chloramphenicol acetyltransferase-like domain"/>
    <property type="match status" value="1"/>
</dbReference>
<dbReference type="InterPro" id="IPR000905">
    <property type="entry name" value="Gcp-like_dom"/>
</dbReference>
<evidence type="ECO:0000259" key="16">
    <source>
        <dbReference type="PROSITE" id="PS51826"/>
    </source>
</evidence>
<comment type="caution">
    <text evidence="17">The sequence shown here is derived from an EMBL/GenBank/DDBJ whole genome shotgun (WGS) entry which is preliminary data.</text>
</comment>
<comment type="subcellular location">
    <subcellularLocation>
        <location evidence="11">Cytoplasm</location>
    </subcellularLocation>
    <subcellularLocation>
        <location evidence="11">Nucleus</location>
    </subcellularLocation>
    <subcellularLocation>
        <location evidence="12">Mitochondrion</location>
    </subcellularLocation>
</comment>
<dbReference type="PRINTS" id="PR00789">
    <property type="entry name" value="OSIALOPTASE"/>
</dbReference>
<gene>
    <name evidence="17" type="ORF">D9756_003870</name>
</gene>
<dbReference type="NCBIfam" id="TIGR03722">
    <property type="entry name" value="arch_KAE1"/>
    <property type="match status" value="1"/>
</dbReference>
<evidence type="ECO:0000256" key="14">
    <source>
        <dbReference type="SAM" id="MobiDB-lite"/>
    </source>
</evidence>
<keyword evidence="2 11" id="KW-0963">Cytoplasm</keyword>
<dbReference type="FunFam" id="3.30.559.10:FF:000003">
    <property type="entry name" value="Acetyltransferase component of pyruvate dehydrogenase complex"/>
    <property type="match status" value="1"/>
</dbReference>
<dbReference type="PROSITE" id="PS51826">
    <property type="entry name" value="PSBD"/>
    <property type="match status" value="1"/>
</dbReference>
<dbReference type="Proteomes" id="UP000559027">
    <property type="component" value="Unassembled WGS sequence"/>
</dbReference>
<evidence type="ECO:0000256" key="6">
    <source>
        <dbReference type="ARBA" id="ARBA00022823"/>
    </source>
</evidence>
<dbReference type="Pfam" id="PF00814">
    <property type="entry name" value="TsaD"/>
    <property type="match status" value="1"/>
</dbReference>
<comment type="catalytic activity">
    <reaction evidence="10 11">
        <text>L-threonylcarbamoyladenylate + adenosine(37) in tRNA = N(6)-L-threonylcarbamoyladenosine(37) in tRNA + AMP + H(+)</text>
        <dbReference type="Rhea" id="RHEA:37059"/>
        <dbReference type="Rhea" id="RHEA-COMP:10162"/>
        <dbReference type="Rhea" id="RHEA-COMP:10163"/>
        <dbReference type="ChEBI" id="CHEBI:15378"/>
        <dbReference type="ChEBI" id="CHEBI:73682"/>
        <dbReference type="ChEBI" id="CHEBI:74411"/>
        <dbReference type="ChEBI" id="CHEBI:74418"/>
        <dbReference type="ChEBI" id="CHEBI:456215"/>
        <dbReference type="EC" id="2.3.1.234"/>
    </reaction>
</comment>
<comment type="catalytic activity">
    <reaction evidence="12">
        <text>N(6)-[(R)-dihydrolipoyl]-L-lysyl-[protein] + acetyl-CoA = N(6)-[(R)-S(8)-acetyldihydrolipoyl]-L-lysyl-[protein] + CoA</text>
        <dbReference type="Rhea" id="RHEA:17017"/>
        <dbReference type="Rhea" id="RHEA-COMP:10475"/>
        <dbReference type="Rhea" id="RHEA-COMP:10478"/>
        <dbReference type="ChEBI" id="CHEBI:57287"/>
        <dbReference type="ChEBI" id="CHEBI:57288"/>
        <dbReference type="ChEBI" id="CHEBI:83100"/>
        <dbReference type="ChEBI" id="CHEBI:83111"/>
        <dbReference type="EC" id="2.3.1.12"/>
    </reaction>
</comment>
<keyword evidence="4 11" id="KW-0819">tRNA processing</keyword>
<feature type="domain" description="Lipoyl-binding" evidence="15">
    <location>
        <begin position="1"/>
        <end position="63"/>
    </location>
</feature>
<feature type="coiled-coil region" evidence="13">
    <location>
        <begin position="486"/>
        <end position="613"/>
    </location>
</feature>
<evidence type="ECO:0000313" key="17">
    <source>
        <dbReference type="EMBL" id="KAF5356071.1"/>
    </source>
</evidence>
<dbReference type="Pfam" id="PF02817">
    <property type="entry name" value="E3_binding"/>
    <property type="match status" value="1"/>
</dbReference>
<evidence type="ECO:0000256" key="3">
    <source>
        <dbReference type="ARBA" id="ARBA00022679"/>
    </source>
</evidence>
<evidence type="ECO:0000256" key="7">
    <source>
        <dbReference type="ARBA" id="ARBA00022946"/>
    </source>
</evidence>
<dbReference type="Gene3D" id="3.30.420.40">
    <property type="match status" value="2"/>
</dbReference>
<feature type="binding site" evidence="11">
    <location>
        <position position="1159"/>
    </location>
    <ligand>
        <name>substrate</name>
    </ligand>
</feature>
<dbReference type="Gene3D" id="4.10.320.10">
    <property type="entry name" value="E3-binding domain"/>
    <property type="match status" value="1"/>
</dbReference>
<dbReference type="InterPro" id="IPR036625">
    <property type="entry name" value="E3-bd_dom_sf"/>
</dbReference>
<dbReference type="PROSITE" id="PS00189">
    <property type="entry name" value="LIPOYL"/>
    <property type="match status" value="1"/>
</dbReference>
<dbReference type="EC" id="2.3.1.12" evidence="12"/>
<dbReference type="GO" id="GO:0005739">
    <property type="term" value="C:mitochondrion"/>
    <property type="evidence" value="ECO:0007669"/>
    <property type="project" value="UniProtKB-SubCell"/>
</dbReference>
<dbReference type="InterPro" id="IPR017861">
    <property type="entry name" value="KAE1/TsaD"/>
</dbReference>
<feature type="coiled-coil region" evidence="13">
    <location>
        <begin position="430"/>
        <end position="457"/>
    </location>
</feature>
<dbReference type="NCBIfam" id="TIGR00329">
    <property type="entry name" value="gcp_kae1"/>
    <property type="match status" value="1"/>
</dbReference>
<keyword evidence="3 11" id="KW-0808">Transferase</keyword>
<evidence type="ECO:0000313" key="18">
    <source>
        <dbReference type="Proteomes" id="UP000559027"/>
    </source>
</evidence>
<keyword evidence="18" id="KW-1185">Reference proteome</keyword>
<evidence type="ECO:0000256" key="2">
    <source>
        <dbReference type="ARBA" id="ARBA00022490"/>
    </source>
</evidence>
<dbReference type="InterPro" id="IPR011053">
    <property type="entry name" value="Single_hybrid_motif"/>
</dbReference>
<dbReference type="PROSITE" id="PS50968">
    <property type="entry name" value="BIOTINYL_LIPOYL"/>
    <property type="match status" value="1"/>
</dbReference>
<feature type="binding site" evidence="11">
    <location>
        <position position="1287"/>
    </location>
    <ligand>
        <name>a divalent metal cation</name>
        <dbReference type="ChEBI" id="CHEBI:60240"/>
    </ligand>
</feature>
<dbReference type="GO" id="GO:0061711">
    <property type="term" value="F:tRNA N(6)-L-threonylcarbamoyladenine synthase activity"/>
    <property type="evidence" value="ECO:0007669"/>
    <property type="project" value="UniProtKB-EC"/>
</dbReference>
<feature type="region of interest" description="Disordered" evidence="14">
    <location>
        <begin position="901"/>
        <end position="928"/>
    </location>
</feature>
<dbReference type="InterPro" id="IPR001078">
    <property type="entry name" value="2-oxoacid_DH_actylTfrase"/>
</dbReference>
<feature type="binding site" evidence="11">
    <location>
        <position position="1259"/>
    </location>
    <ligand>
        <name>substrate</name>
    </ligand>
</feature>
<comment type="similarity">
    <text evidence="1 12">Belongs to the 2-oxoacid dehydrogenase family.</text>
</comment>
<dbReference type="InterPro" id="IPR046520">
    <property type="entry name" value="DUF6697"/>
</dbReference>
<accession>A0A8H5DB46</accession>
<dbReference type="InterPro" id="IPR000089">
    <property type="entry name" value="Biotin_lipoyl"/>
</dbReference>
<dbReference type="GO" id="GO:0005634">
    <property type="term" value="C:nucleus"/>
    <property type="evidence" value="ECO:0007669"/>
    <property type="project" value="UniProtKB-SubCell"/>
</dbReference>
<dbReference type="InterPro" id="IPR017860">
    <property type="entry name" value="Peptidase_M22_CS"/>
</dbReference>
<dbReference type="Pfam" id="PF00364">
    <property type="entry name" value="Biotin_lipoyl"/>
    <property type="match status" value="1"/>
</dbReference>
<dbReference type="PROSITE" id="PS01016">
    <property type="entry name" value="GLYCOPROTEASE"/>
    <property type="match status" value="1"/>
</dbReference>
<feature type="binding site" evidence="11">
    <location>
        <position position="1112"/>
    </location>
    <ligand>
        <name>a divalent metal cation</name>
        <dbReference type="ChEBI" id="CHEBI:60240"/>
    </ligand>
</feature>
<proteinExistence type="inferred from homology"/>
<dbReference type="GO" id="GO:0002949">
    <property type="term" value="P:tRNA threonylcarbamoyladenosine modification"/>
    <property type="evidence" value="ECO:0007669"/>
    <property type="project" value="UniProtKB-UniRule"/>
</dbReference>
<dbReference type="SUPFAM" id="SSF47005">
    <property type="entry name" value="Peripheral subunit-binding domain of 2-oxo acid dehydrogenase complex"/>
    <property type="match status" value="1"/>
</dbReference>
<evidence type="ECO:0000256" key="11">
    <source>
        <dbReference type="HAMAP-Rule" id="MF_03180"/>
    </source>
</evidence>
<dbReference type="GO" id="GO:0045254">
    <property type="term" value="C:pyruvate dehydrogenase complex"/>
    <property type="evidence" value="ECO:0007669"/>
    <property type="project" value="UniProtKB-UniRule"/>
</dbReference>
<comment type="cofactor">
    <cofactor evidence="11">
        <name>a divalent metal cation</name>
        <dbReference type="ChEBI" id="CHEBI:60240"/>
    </cofactor>
    <text evidence="11">Binds 1 divalent metal cation per subunit.</text>
</comment>
<feature type="binding site" evidence="11">
    <location>
        <position position="1144"/>
    </location>
    <ligand>
        <name>substrate</name>
    </ligand>
</feature>
<protein>
    <recommendedName>
        <fullName evidence="12">Acetyltransferase component of pyruvate dehydrogenase complex</fullName>
        <ecNumber evidence="12">2.3.1.12</ecNumber>
    </recommendedName>
</protein>
<dbReference type="Pfam" id="PF20411">
    <property type="entry name" value="DUF6697"/>
    <property type="match status" value="2"/>
</dbReference>
<dbReference type="InterPro" id="IPR006257">
    <property type="entry name" value="LAT1"/>
</dbReference>
<dbReference type="FunFam" id="3.30.420.40:FF:000295">
    <property type="entry name" value="Probable tRNA N6-adenosine threonylcarbamoyltransferase"/>
    <property type="match status" value="1"/>
</dbReference>
<reference evidence="17 18" key="1">
    <citation type="journal article" date="2020" name="ISME J.">
        <title>Uncovering the hidden diversity of litter-decomposition mechanisms in mushroom-forming fungi.</title>
        <authorList>
            <person name="Floudas D."/>
            <person name="Bentzer J."/>
            <person name="Ahren D."/>
            <person name="Johansson T."/>
            <person name="Persson P."/>
            <person name="Tunlid A."/>
        </authorList>
    </citation>
    <scope>NUCLEOTIDE SEQUENCE [LARGE SCALE GENOMIC DNA]</scope>
    <source>
        <strain evidence="17 18">CBS 146.42</strain>
    </source>
</reference>
<feature type="compositionally biased region" description="Basic residues" evidence="14">
    <location>
        <begin position="918"/>
        <end position="928"/>
    </location>
</feature>
<evidence type="ECO:0000256" key="13">
    <source>
        <dbReference type="SAM" id="Coils"/>
    </source>
</evidence>
<dbReference type="GO" id="GO:0004742">
    <property type="term" value="F:dihydrolipoyllysine-residue acetyltransferase activity"/>
    <property type="evidence" value="ECO:0007669"/>
    <property type="project" value="UniProtKB-UniRule"/>
</dbReference>
<dbReference type="SUPFAM" id="SSF52777">
    <property type="entry name" value="CoA-dependent acyltransferases"/>
    <property type="match status" value="1"/>
</dbReference>
<dbReference type="InterPro" id="IPR043129">
    <property type="entry name" value="ATPase_NBD"/>
</dbReference>